<reference evidence="1" key="1">
    <citation type="submission" date="2018-05" db="EMBL/GenBank/DDBJ databases">
        <authorList>
            <person name="Lanie J.A."/>
            <person name="Ng W.-L."/>
            <person name="Kazmierczak K.M."/>
            <person name="Andrzejewski T.M."/>
            <person name="Davidsen T.M."/>
            <person name="Wayne K.J."/>
            <person name="Tettelin H."/>
            <person name="Glass J.I."/>
            <person name="Rusch D."/>
            <person name="Podicherti R."/>
            <person name="Tsui H.-C.T."/>
            <person name="Winkler M.E."/>
        </authorList>
    </citation>
    <scope>NUCLEOTIDE SEQUENCE</scope>
</reference>
<sequence>MATNQDHIPIFKQMLWSARQVVMDSIYGITEPKIRQVPARDEWVVVQLMSHTTEIEYFGMEKAVLITKGSDPNITS</sequence>
<evidence type="ECO:0000313" key="1">
    <source>
        <dbReference type="EMBL" id="SUZ82919.1"/>
    </source>
</evidence>
<protein>
    <recommendedName>
        <fullName evidence="2">DinB-like domain-containing protein</fullName>
    </recommendedName>
</protein>
<name>A0A381QWF3_9ZZZZ</name>
<evidence type="ECO:0008006" key="2">
    <source>
        <dbReference type="Google" id="ProtNLM"/>
    </source>
</evidence>
<gene>
    <name evidence="1" type="ORF">METZ01_LOCUS35773</name>
</gene>
<organism evidence="1">
    <name type="scientific">marine metagenome</name>
    <dbReference type="NCBI Taxonomy" id="408172"/>
    <lineage>
        <taxon>unclassified sequences</taxon>
        <taxon>metagenomes</taxon>
        <taxon>ecological metagenomes</taxon>
    </lineage>
</organism>
<dbReference type="EMBL" id="UINC01001527">
    <property type="protein sequence ID" value="SUZ82919.1"/>
    <property type="molecule type" value="Genomic_DNA"/>
</dbReference>
<proteinExistence type="predicted"/>
<dbReference type="AlphaFoldDB" id="A0A381QWF3"/>
<accession>A0A381QWF3</accession>